<accession>A0AA38P567</accession>
<evidence type="ECO:0000313" key="5">
    <source>
        <dbReference type="Proteomes" id="UP001163846"/>
    </source>
</evidence>
<feature type="domain" description="CCDC174 alpha/beta GRSR" evidence="3">
    <location>
        <begin position="147"/>
        <end position="173"/>
    </location>
</feature>
<feature type="region of interest" description="Disordered" evidence="2">
    <location>
        <begin position="251"/>
        <end position="341"/>
    </location>
</feature>
<feature type="compositionally biased region" description="Basic and acidic residues" evidence="2">
    <location>
        <begin position="199"/>
        <end position="231"/>
    </location>
</feature>
<dbReference type="Pfam" id="PF25449">
    <property type="entry name" value="CCDC174_GRSR"/>
    <property type="match status" value="1"/>
</dbReference>
<evidence type="ECO:0000256" key="1">
    <source>
        <dbReference type="ARBA" id="ARBA00023054"/>
    </source>
</evidence>
<reference evidence="4" key="1">
    <citation type="submission" date="2022-08" db="EMBL/GenBank/DDBJ databases">
        <authorList>
            <consortium name="DOE Joint Genome Institute"/>
            <person name="Min B."/>
            <person name="Riley R."/>
            <person name="Sierra-Patev S."/>
            <person name="Naranjo-Ortiz M."/>
            <person name="Looney B."/>
            <person name="Konkel Z."/>
            <person name="Slot J.C."/>
            <person name="Sakamoto Y."/>
            <person name="Steenwyk J.L."/>
            <person name="Rokas A."/>
            <person name="Carro J."/>
            <person name="Camarero S."/>
            <person name="Ferreira P."/>
            <person name="Molpeceres G."/>
            <person name="Ruiz-Duenas F.J."/>
            <person name="Serrano A."/>
            <person name="Henrissat B."/>
            <person name="Drula E."/>
            <person name="Hughes K.W."/>
            <person name="Mata J.L."/>
            <person name="Ishikawa N.K."/>
            <person name="Vargas-Isla R."/>
            <person name="Ushijima S."/>
            <person name="Smith C.A."/>
            <person name="Ahrendt S."/>
            <person name="Andreopoulos W."/>
            <person name="He G."/>
            <person name="Labutti K."/>
            <person name="Lipzen A."/>
            <person name="Ng V."/>
            <person name="Sandor L."/>
            <person name="Barry K."/>
            <person name="Martinez A.T."/>
            <person name="Xiao Y."/>
            <person name="Gibbons J.G."/>
            <person name="Terashima K."/>
            <person name="Hibbett D.S."/>
            <person name="Grigoriev I.V."/>
        </authorList>
    </citation>
    <scope>NUCLEOTIDE SEQUENCE</scope>
    <source>
        <strain evidence="4">TFB9207</strain>
    </source>
</reference>
<feature type="compositionally biased region" description="Basic and acidic residues" evidence="2">
    <location>
        <begin position="158"/>
        <end position="172"/>
    </location>
</feature>
<evidence type="ECO:0000259" key="3">
    <source>
        <dbReference type="Pfam" id="PF25449"/>
    </source>
</evidence>
<feature type="compositionally biased region" description="Basic and acidic residues" evidence="2">
    <location>
        <begin position="28"/>
        <end position="37"/>
    </location>
</feature>
<feature type="compositionally biased region" description="Basic and acidic residues" evidence="2">
    <location>
        <begin position="251"/>
        <end position="274"/>
    </location>
</feature>
<dbReference type="InterPro" id="IPR057464">
    <property type="entry name" value="CCDC174_GRSR"/>
</dbReference>
<organism evidence="4 5">
    <name type="scientific">Lentinula raphanica</name>
    <dbReference type="NCBI Taxonomy" id="153919"/>
    <lineage>
        <taxon>Eukaryota</taxon>
        <taxon>Fungi</taxon>
        <taxon>Dikarya</taxon>
        <taxon>Basidiomycota</taxon>
        <taxon>Agaricomycotina</taxon>
        <taxon>Agaricomycetes</taxon>
        <taxon>Agaricomycetidae</taxon>
        <taxon>Agaricales</taxon>
        <taxon>Marasmiineae</taxon>
        <taxon>Omphalotaceae</taxon>
        <taxon>Lentinula</taxon>
    </lineage>
</organism>
<dbReference type="InterPro" id="IPR025066">
    <property type="entry name" value="CCDC174-like"/>
</dbReference>
<dbReference type="Proteomes" id="UP001163846">
    <property type="component" value="Unassembled WGS sequence"/>
</dbReference>
<evidence type="ECO:0000256" key="2">
    <source>
        <dbReference type="SAM" id="MobiDB-lite"/>
    </source>
</evidence>
<comment type="caution">
    <text evidence="4">The sequence shown here is derived from an EMBL/GenBank/DDBJ whole genome shotgun (WGS) entry which is preliminary data.</text>
</comment>
<evidence type="ECO:0000313" key="4">
    <source>
        <dbReference type="EMBL" id="KAJ3836350.1"/>
    </source>
</evidence>
<name>A0AA38P567_9AGAR</name>
<dbReference type="EMBL" id="MU806327">
    <property type="protein sequence ID" value="KAJ3836350.1"/>
    <property type="molecule type" value="Genomic_DNA"/>
</dbReference>
<dbReference type="PANTHER" id="PTHR15885:SF1">
    <property type="entry name" value="COILED-COIL DOMAIN-CONTAINING PROTEIN 174"/>
    <property type="match status" value="1"/>
</dbReference>
<feature type="region of interest" description="Disordered" evidence="2">
    <location>
        <begin position="158"/>
        <end position="236"/>
    </location>
</feature>
<feature type="compositionally biased region" description="Basic and acidic residues" evidence="2">
    <location>
        <begin position="289"/>
        <end position="307"/>
    </location>
</feature>
<gene>
    <name evidence="4" type="ORF">F5878DRAFT_264698</name>
</gene>
<protein>
    <recommendedName>
        <fullName evidence="3">CCDC174 alpha/beta GRSR domain-containing protein</fullName>
    </recommendedName>
</protein>
<dbReference type="AlphaFoldDB" id="A0AA38P567"/>
<feature type="region of interest" description="Disordered" evidence="2">
    <location>
        <begin position="28"/>
        <end position="67"/>
    </location>
</feature>
<sequence length="389" mass="43294">MNSKKSKAKGISSGSLFDLKADLAKQGEAFARDKTEGKTYSLGNERPEKKPSVWARPNKGVHGRAAKDVREAEIVGQPTLQKIRSSLEAKAQIYDKLKRGKTGGLSEKQIEALPVDFVPPDNWESDSDDVDESLSVPTINNENDPFVEYVDEFGRTRTARKSEVPRQAKVDEEVGDDEDEGVIRNPQVLQNHFPTFQPDEERRTQIEKEYSEENRPLETHYDPNSEIRDRGAASYTFSGDAKTRQAIMEELKTSHLETESIRKEMGAVDVRPGEVEGMQASEIGSSARGTEKRKREMAKRQEALLDARRKKAKTTVNASQPGPDATPPTVKSANLKQSPVIKSVDPFAALESATSSTLARKHDKGKTELPEADEFLAQLGNDMLNQMRK</sequence>
<keyword evidence="1" id="KW-0175">Coiled coil</keyword>
<dbReference type="Pfam" id="PF13300">
    <property type="entry name" value="DUF4078"/>
    <property type="match status" value="1"/>
</dbReference>
<dbReference type="PANTHER" id="PTHR15885">
    <property type="entry name" value="COILED-COIL DOMAIN-CONTAINING PROTEIN 174"/>
    <property type="match status" value="1"/>
</dbReference>
<keyword evidence="5" id="KW-1185">Reference proteome</keyword>
<feature type="region of interest" description="Disordered" evidence="2">
    <location>
        <begin position="116"/>
        <end position="142"/>
    </location>
</feature>
<proteinExistence type="predicted"/>
<dbReference type="GO" id="GO:0005634">
    <property type="term" value="C:nucleus"/>
    <property type="evidence" value="ECO:0007669"/>
    <property type="project" value="TreeGrafter"/>
</dbReference>
<feature type="compositionally biased region" description="Acidic residues" evidence="2">
    <location>
        <begin position="123"/>
        <end position="132"/>
    </location>
</feature>